<keyword evidence="1" id="KW-0805">Transcription regulation</keyword>
<gene>
    <name evidence="6" type="ORF">FPZ47_13900</name>
</gene>
<evidence type="ECO:0000256" key="1">
    <source>
        <dbReference type="ARBA" id="ARBA00023015"/>
    </source>
</evidence>
<dbReference type="InterPro" id="IPR000835">
    <property type="entry name" value="HTH_MarR-typ"/>
</dbReference>
<keyword evidence="7" id="KW-1185">Reference proteome</keyword>
<keyword evidence="3" id="KW-0804">Transcription</keyword>
<feature type="domain" description="HTH marR-type" evidence="5">
    <location>
        <begin position="39"/>
        <end position="175"/>
    </location>
</feature>
<dbReference type="OrthoDB" id="3237509at2"/>
<dbReference type="AlphaFoldDB" id="A0A557XR80"/>
<dbReference type="EMBL" id="VMQU01000053">
    <property type="protein sequence ID" value="TVS88439.1"/>
    <property type="molecule type" value="Genomic_DNA"/>
</dbReference>
<dbReference type="SUPFAM" id="SSF46785">
    <property type="entry name" value="Winged helix' DNA-binding domain"/>
    <property type="match status" value="1"/>
</dbReference>
<dbReference type="PRINTS" id="PR00598">
    <property type="entry name" value="HTHMARR"/>
</dbReference>
<evidence type="ECO:0000259" key="5">
    <source>
        <dbReference type="PROSITE" id="PS50995"/>
    </source>
</evidence>
<dbReference type="Proteomes" id="UP000320513">
    <property type="component" value="Unassembled WGS sequence"/>
</dbReference>
<evidence type="ECO:0000256" key="2">
    <source>
        <dbReference type="ARBA" id="ARBA00023125"/>
    </source>
</evidence>
<dbReference type="InterPro" id="IPR039422">
    <property type="entry name" value="MarR/SlyA-like"/>
</dbReference>
<evidence type="ECO:0000256" key="3">
    <source>
        <dbReference type="ARBA" id="ARBA00023163"/>
    </source>
</evidence>
<dbReference type="GO" id="GO:0003700">
    <property type="term" value="F:DNA-binding transcription factor activity"/>
    <property type="evidence" value="ECO:0007669"/>
    <property type="project" value="InterPro"/>
</dbReference>
<keyword evidence="2" id="KW-0238">DNA-binding</keyword>
<evidence type="ECO:0000313" key="6">
    <source>
        <dbReference type="EMBL" id="TVS88439.1"/>
    </source>
</evidence>
<dbReference type="PANTHER" id="PTHR33164:SF43">
    <property type="entry name" value="HTH-TYPE TRANSCRIPTIONAL REPRESSOR YETL"/>
    <property type="match status" value="1"/>
</dbReference>
<protein>
    <submittedName>
        <fullName evidence="6">MarR family transcriptional regulator</fullName>
    </submittedName>
</protein>
<dbReference type="PROSITE" id="PS50995">
    <property type="entry name" value="HTH_MARR_2"/>
    <property type="match status" value="1"/>
</dbReference>
<dbReference type="GO" id="GO:0006950">
    <property type="term" value="P:response to stress"/>
    <property type="evidence" value="ECO:0007669"/>
    <property type="project" value="TreeGrafter"/>
</dbReference>
<evidence type="ECO:0000313" key="7">
    <source>
        <dbReference type="Proteomes" id="UP000320513"/>
    </source>
</evidence>
<feature type="region of interest" description="Disordered" evidence="4">
    <location>
        <begin position="185"/>
        <end position="214"/>
    </location>
</feature>
<comment type="caution">
    <text evidence="6">The sequence shown here is derived from an EMBL/GenBank/DDBJ whole genome shotgun (WGS) entry which is preliminary data.</text>
</comment>
<name>A0A557XR80_9MYCO</name>
<sequence>MQLTSQPAARNPGATAGRAGLSVAQQVRRSAREAGDDFDPEALTVMMMLYRAVAAVDRTHAAELAPYKLSLSQFQTLSVLHRVQEPVTMGELAELLSVRRANLTGLIDTLAQRSLVQRVLNPHDRRSFLVEITPAAEAFLADFLPRHWRFLKGLTSGLTTDELQQLGALLDRFQASMATASTAMPTVSVHDGQGAASPASMSRQGRASARATAS</sequence>
<dbReference type="InterPro" id="IPR036390">
    <property type="entry name" value="WH_DNA-bd_sf"/>
</dbReference>
<organism evidence="6 7">
    <name type="scientific">Mycobacterium helveticum</name>
    <dbReference type="NCBI Taxonomy" id="2592811"/>
    <lineage>
        <taxon>Bacteria</taxon>
        <taxon>Bacillati</taxon>
        <taxon>Actinomycetota</taxon>
        <taxon>Actinomycetes</taxon>
        <taxon>Mycobacteriales</taxon>
        <taxon>Mycobacteriaceae</taxon>
        <taxon>Mycobacterium</taxon>
    </lineage>
</organism>
<dbReference type="SMART" id="SM00347">
    <property type="entry name" value="HTH_MARR"/>
    <property type="match status" value="1"/>
</dbReference>
<proteinExistence type="predicted"/>
<dbReference type="Pfam" id="PF12802">
    <property type="entry name" value="MarR_2"/>
    <property type="match status" value="1"/>
</dbReference>
<reference evidence="6 7" key="1">
    <citation type="submission" date="2019-07" db="EMBL/GenBank/DDBJ databases">
        <title>New Mycobacterium species.</title>
        <authorList>
            <person name="Tortoli E."/>
            <person name="Ghielmetti G."/>
            <person name="Friedel U."/>
            <person name="Trovato A."/>
        </authorList>
    </citation>
    <scope>NUCLEOTIDE SEQUENCE [LARGE SCALE GENOMIC DNA]</scope>
    <source>
        <strain evidence="6 7">16-83</strain>
    </source>
</reference>
<evidence type="ECO:0000256" key="4">
    <source>
        <dbReference type="SAM" id="MobiDB-lite"/>
    </source>
</evidence>
<dbReference type="InterPro" id="IPR023187">
    <property type="entry name" value="Tscrpt_reg_MarR-type_CS"/>
</dbReference>
<feature type="compositionally biased region" description="Polar residues" evidence="4">
    <location>
        <begin position="199"/>
        <end position="214"/>
    </location>
</feature>
<dbReference type="GO" id="GO:0003677">
    <property type="term" value="F:DNA binding"/>
    <property type="evidence" value="ECO:0007669"/>
    <property type="project" value="UniProtKB-KW"/>
</dbReference>
<dbReference type="Gene3D" id="1.10.10.10">
    <property type="entry name" value="Winged helix-like DNA-binding domain superfamily/Winged helix DNA-binding domain"/>
    <property type="match status" value="1"/>
</dbReference>
<accession>A0A557XR80</accession>
<dbReference type="PROSITE" id="PS01117">
    <property type="entry name" value="HTH_MARR_1"/>
    <property type="match status" value="1"/>
</dbReference>
<dbReference type="PANTHER" id="PTHR33164">
    <property type="entry name" value="TRANSCRIPTIONAL REGULATOR, MARR FAMILY"/>
    <property type="match status" value="1"/>
</dbReference>
<feature type="region of interest" description="Disordered" evidence="4">
    <location>
        <begin position="1"/>
        <end position="22"/>
    </location>
</feature>
<dbReference type="InterPro" id="IPR036388">
    <property type="entry name" value="WH-like_DNA-bd_sf"/>
</dbReference>